<name>A0A2K3K9N2_TRIPR</name>
<feature type="non-terminal residue" evidence="1">
    <location>
        <position position="129"/>
    </location>
</feature>
<gene>
    <name evidence="1" type="ORF">L195_g061402</name>
</gene>
<sequence>ICEAIFLSKSQRKTTIVYPRFLSDLLFQGHIVQNLKKFYPELMAQKFSPEVLNASFLTKMHLINTKLVQPKQEFKVSLEDRLYVDGYLVISELDAKHIIQDYLKVLKDEGYTVDRSMVPKAPVNMYKPK</sequence>
<protein>
    <submittedName>
        <fullName evidence="1">Uncharacterized protein</fullName>
    </submittedName>
</protein>
<comment type="caution">
    <text evidence="1">The sequence shown here is derived from an EMBL/GenBank/DDBJ whole genome shotgun (WGS) entry which is preliminary data.</text>
</comment>
<feature type="non-terminal residue" evidence="1">
    <location>
        <position position="1"/>
    </location>
</feature>
<proteinExistence type="predicted"/>
<dbReference type="EMBL" id="ASHM01151738">
    <property type="protein sequence ID" value="PNX62995.1"/>
    <property type="molecule type" value="Genomic_DNA"/>
</dbReference>
<dbReference type="AlphaFoldDB" id="A0A2K3K9N2"/>
<accession>A0A2K3K9N2</accession>
<reference evidence="1 2" key="1">
    <citation type="journal article" date="2014" name="Am. J. Bot.">
        <title>Genome assembly and annotation for red clover (Trifolium pratense; Fabaceae).</title>
        <authorList>
            <person name="Istvanek J."/>
            <person name="Jaros M."/>
            <person name="Krenek A."/>
            <person name="Repkova J."/>
        </authorList>
    </citation>
    <scope>NUCLEOTIDE SEQUENCE [LARGE SCALE GENOMIC DNA]</scope>
    <source>
        <strain evidence="2">cv. Tatra</strain>
        <tissue evidence="1">Young leaves</tissue>
    </source>
</reference>
<organism evidence="1 2">
    <name type="scientific">Trifolium pratense</name>
    <name type="common">Red clover</name>
    <dbReference type="NCBI Taxonomy" id="57577"/>
    <lineage>
        <taxon>Eukaryota</taxon>
        <taxon>Viridiplantae</taxon>
        <taxon>Streptophyta</taxon>
        <taxon>Embryophyta</taxon>
        <taxon>Tracheophyta</taxon>
        <taxon>Spermatophyta</taxon>
        <taxon>Magnoliopsida</taxon>
        <taxon>eudicotyledons</taxon>
        <taxon>Gunneridae</taxon>
        <taxon>Pentapetalae</taxon>
        <taxon>rosids</taxon>
        <taxon>fabids</taxon>
        <taxon>Fabales</taxon>
        <taxon>Fabaceae</taxon>
        <taxon>Papilionoideae</taxon>
        <taxon>50 kb inversion clade</taxon>
        <taxon>NPAAA clade</taxon>
        <taxon>Hologalegina</taxon>
        <taxon>IRL clade</taxon>
        <taxon>Trifolieae</taxon>
        <taxon>Trifolium</taxon>
    </lineage>
</organism>
<reference evidence="1 2" key="2">
    <citation type="journal article" date="2017" name="Front. Plant Sci.">
        <title>Gene Classification and Mining of Molecular Markers Useful in Red Clover (Trifolium pratense) Breeding.</title>
        <authorList>
            <person name="Istvanek J."/>
            <person name="Dluhosova J."/>
            <person name="Dluhos P."/>
            <person name="Patkova L."/>
            <person name="Nedelnik J."/>
            <person name="Repkova J."/>
        </authorList>
    </citation>
    <scope>NUCLEOTIDE SEQUENCE [LARGE SCALE GENOMIC DNA]</scope>
    <source>
        <strain evidence="2">cv. Tatra</strain>
        <tissue evidence="1">Young leaves</tissue>
    </source>
</reference>
<evidence type="ECO:0000313" key="2">
    <source>
        <dbReference type="Proteomes" id="UP000236291"/>
    </source>
</evidence>
<dbReference type="Proteomes" id="UP000236291">
    <property type="component" value="Unassembled WGS sequence"/>
</dbReference>
<evidence type="ECO:0000313" key="1">
    <source>
        <dbReference type="EMBL" id="PNX62995.1"/>
    </source>
</evidence>